<protein>
    <submittedName>
        <fullName evidence="2">Uncharacterized protein</fullName>
    </submittedName>
</protein>
<keyword evidence="1" id="KW-0812">Transmembrane</keyword>
<organism evidence="2 3">
    <name type="scientific">Coregonus suidteri</name>
    <dbReference type="NCBI Taxonomy" id="861788"/>
    <lineage>
        <taxon>Eukaryota</taxon>
        <taxon>Metazoa</taxon>
        <taxon>Chordata</taxon>
        <taxon>Craniata</taxon>
        <taxon>Vertebrata</taxon>
        <taxon>Euteleostomi</taxon>
        <taxon>Actinopterygii</taxon>
        <taxon>Neopterygii</taxon>
        <taxon>Teleostei</taxon>
        <taxon>Protacanthopterygii</taxon>
        <taxon>Salmoniformes</taxon>
        <taxon>Salmonidae</taxon>
        <taxon>Coregoninae</taxon>
        <taxon>Coregonus</taxon>
    </lineage>
</organism>
<keyword evidence="1" id="KW-0472">Membrane</keyword>
<feature type="transmembrane region" description="Helical" evidence="1">
    <location>
        <begin position="40"/>
        <end position="62"/>
    </location>
</feature>
<dbReference type="AlphaFoldDB" id="A0AAN8R5F5"/>
<comment type="caution">
    <text evidence="2">The sequence shown here is derived from an EMBL/GenBank/DDBJ whole genome shotgun (WGS) entry which is preliminary data.</text>
</comment>
<dbReference type="Proteomes" id="UP001356427">
    <property type="component" value="Unassembled WGS sequence"/>
</dbReference>
<proteinExistence type="predicted"/>
<accession>A0AAN8R5F5</accession>
<dbReference type="EMBL" id="JAGTTL010000003">
    <property type="protein sequence ID" value="KAK6324603.1"/>
    <property type="molecule type" value="Genomic_DNA"/>
</dbReference>
<evidence type="ECO:0000256" key="1">
    <source>
        <dbReference type="SAM" id="Phobius"/>
    </source>
</evidence>
<sequence length="70" mass="7994">MANYVNKQVIELNKMNEENRNRAMRSLKTEILRSDGKPRLYSLAAVCFGVLCVLQVTLNISLRLAFCEFG</sequence>
<gene>
    <name evidence="2" type="ORF">J4Q44_G00039450</name>
</gene>
<reference evidence="2 3" key="1">
    <citation type="submission" date="2021-04" db="EMBL/GenBank/DDBJ databases">
        <authorList>
            <person name="De Guttry C."/>
            <person name="Zahm M."/>
            <person name="Klopp C."/>
            <person name="Cabau C."/>
            <person name="Louis A."/>
            <person name="Berthelot C."/>
            <person name="Parey E."/>
            <person name="Roest Crollius H."/>
            <person name="Montfort J."/>
            <person name="Robinson-Rechavi M."/>
            <person name="Bucao C."/>
            <person name="Bouchez O."/>
            <person name="Gislard M."/>
            <person name="Lluch J."/>
            <person name="Milhes M."/>
            <person name="Lampietro C."/>
            <person name="Lopez Roques C."/>
            <person name="Donnadieu C."/>
            <person name="Braasch I."/>
            <person name="Desvignes T."/>
            <person name="Postlethwait J."/>
            <person name="Bobe J."/>
            <person name="Wedekind C."/>
            <person name="Guiguen Y."/>
        </authorList>
    </citation>
    <scope>NUCLEOTIDE SEQUENCE [LARGE SCALE GENOMIC DNA]</scope>
    <source>
        <strain evidence="2">Cs_M1</strain>
        <tissue evidence="2">Blood</tissue>
    </source>
</reference>
<evidence type="ECO:0000313" key="2">
    <source>
        <dbReference type="EMBL" id="KAK6324603.1"/>
    </source>
</evidence>
<evidence type="ECO:0000313" key="3">
    <source>
        <dbReference type="Proteomes" id="UP001356427"/>
    </source>
</evidence>
<name>A0AAN8R5F5_9TELE</name>
<keyword evidence="1" id="KW-1133">Transmembrane helix</keyword>
<keyword evidence="3" id="KW-1185">Reference proteome</keyword>